<gene>
    <name evidence="3" type="ORF">SAMN05192543_114124</name>
</gene>
<dbReference type="AlphaFoldDB" id="A0A1I3VSF0"/>
<feature type="domain" description="Carbamoyltransferase C-terminal" evidence="2">
    <location>
        <begin position="482"/>
        <end position="652"/>
    </location>
</feature>
<dbReference type="GO" id="GO:0016740">
    <property type="term" value="F:transferase activity"/>
    <property type="evidence" value="ECO:0007669"/>
    <property type="project" value="UniProtKB-KW"/>
</dbReference>
<name>A0A1I3VSF0_9BURK</name>
<dbReference type="PANTHER" id="PTHR34847:SF1">
    <property type="entry name" value="NODULATION PROTEIN U"/>
    <property type="match status" value="1"/>
</dbReference>
<reference evidence="3 4" key="1">
    <citation type="submission" date="2016-10" db="EMBL/GenBank/DDBJ databases">
        <authorList>
            <person name="de Groot N.N."/>
        </authorList>
    </citation>
    <scope>NUCLEOTIDE SEQUENCE [LARGE SCALE GENOMIC DNA]</scope>
    <source>
        <strain evidence="3 4">LMG 23650</strain>
    </source>
</reference>
<dbReference type="PANTHER" id="PTHR34847">
    <property type="entry name" value="NODULATION PROTEIN U"/>
    <property type="match status" value="1"/>
</dbReference>
<keyword evidence="4" id="KW-1185">Reference proteome</keyword>
<dbReference type="InterPro" id="IPR031730">
    <property type="entry name" value="Carbam_trans_C"/>
</dbReference>
<evidence type="ECO:0000313" key="4">
    <source>
        <dbReference type="Proteomes" id="UP000199548"/>
    </source>
</evidence>
<protein>
    <submittedName>
        <fullName evidence="3">Carbamoyltransferase C-terminus</fullName>
    </submittedName>
</protein>
<feature type="region of interest" description="Disordered" evidence="1">
    <location>
        <begin position="1"/>
        <end position="24"/>
    </location>
</feature>
<dbReference type="InterPro" id="IPR051338">
    <property type="entry name" value="NodU/CmcH_Carbamoyltrnsfr"/>
</dbReference>
<dbReference type="Pfam" id="PF16861">
    <property type="entry name" value="Carbam_trans_C"/>
    <property type="match status" value="1"/>
</dbReference>
<accession>A0A1I3VSF0</accession>
<evidence type="ECO:0000313" key="3">
    <source>
        <dbReference type="EMBL" id="SFJ97853.1"/>
    </source>
</evidence>
<dbReference type="Proteomes" id="UP000199548">
    <property type="component" value="Unassembled WGS sequence"/>
</dbReference>
<keyword evidence="3" id="KW-0808">Transferase</keyword>
<dbReference type="Gene3D" id="3.90.870.20">
    <property type="entry name" value="Carbamoyltransferase, C-terminal domain"/>
    <property type="match status" value="1"/>
</dbReference>
<dbReference type="InterPro" id="IPR038152">
    <property type="entry name" value="Carbam_trans_C_sf"/>
</dbReference>
<dbReference type="EMBL" id="FOQU01000014">
    <property type="protein sequence ID" value="SFJ97853.1"/>
    <property type="molecule type" value="Genomic_DNA"/>
</dbReference>
<proteinExistence type="predicted"/>
<evidence type="ECO:0000259" key="2">
    <source>
        <dbReference type="Pfam" id="PF16861"/>
    </source>
</evidence>
<sequence>MTRDHFPLHGTTPGVTHDALAATPPKERGRYRRACLFLGHNAAAMVWNDANDLFAIEDEKESRAKGGEYVPLHMLLQLSRYDLDEVDVINFLGDVDYSEVIRALCGGDRARFEDFRSRTRLHELKVNHHATHAINGVLEAWVHERQAAAPQGRAYHVLITDGTGDDYEATSVYTAFVDPLAPLGQSIASLQRVRRIPASDLSCGLLFARLVCNADTGFAPLKDEYKSLGYETAIDKVLDHNARSRLDRIVDKVVASFFDDRPRGLKRALREDIASFLPGLHGIEPPQTPPGQFERKPVLLHWDADKPTRSILDIRHRPTLALRGSAEETQHLGHGLSVRTMQDMATRHVPMPACVRRHLASCDRFQIRVLASYVANRFIEHYAATLLKREHVENLIVGGGVHFNVKLNNVILNSIGGKLCCAPLAGDVVHAATGAVLLDPSLATRSTDLLLLKRDLAAAYRGDFPENVVHLDDPEAFLEIAARQIAEGQLVNIVKDWGELGPRALLANSTLCLPTEALKNRVNLLNGRDDYMPMAPVLRQESLRTLFVNPEVDRIVGSLHGMIVALTYRDDVPRDRYAGVMHFMNDGRVTGRPMVATNAIDRELLRRVEVLSGHQTLINTSFNVHGKSTVQRLRHAYADFDYQCRNADALALPRPLLIVCTATPRILRETSTAIHAEADL</sequence>
<evidence type="ECO:0000256" key="1">
    <source>
        <dbReference type="SAM" id="MobiDB-lite"/>
    </source>
</evidence>
<organism evidence="3 4">
    <name type="scientific">Paraburkholderia megapolitana</name>
    <dbReference type="NCBI Taxonomy" id="420953"/>
    <lineage>
        <taxon>Bacteria</taxon>
        <taxon>Pseudomonadati</taxon>
        <taxon>Pseudomonadota</taxon>
        <taxon>Betaproteobacteria</taxon>
        <taxon>Burkholderiales</taxon>
        <taxon>Burkholderiaceae</taxon>
        <taxon>Paraburkholderia</taxon>
    </lineage>
</organism>
<dbReference type="STRING" id="420953.SAMN05192543_114124"/>